<keyword evidence="2 4" id="KW-0677">Repeat</keyword>
<keyword evidence="1 4" id="KW-0808">Transferase</keyword>
<evidence type="ECO:0000259" key="5">
    <source>
        <dbReference type="PROSITE" id="PS51186"/>
    </source>
</evidence>
<feature type="domain" description="N-acetyltransferase" evidence="5">
    <location>
        <begin position="11"/>
        <end position="154"/>
    </location>
</feature>
<dbReference type="Pfam" id="PF00583">
    <property type="entry name" value="Acetyltransf_1"/>
    <property type="match status" value="2"/>
</dbReference>
<feature type="binding site" evidence="4">
    <location>
        <begin position="257"/>
        <end position="259"/>
    </location>
    <ligand>
        <name>acetyl-CoA</name>
        <dbReference type="ChEBI" id="CHEBI:57288"/>
        <label>2</label>
    </ligand>
</feature>
<evidence type="ECO:0000313" key="7">
    <source>
        <dbReference type="Proteomes" id="UP000281955"/>
    </source>
</evidence>
<keyword evidence="7" id="KW-1185">Reference proteome</keyword>
<name>A0A420XT76_9ACTN</name>
<comment type="similarity">
    <text evidence="4">Belongs to the acetyltransferase family. MshD subfamily.</text>
</comment>
<evidence type="ECO:0000256" key="4">
    <source>
        <dbReference type="HAMAP-Rule" id="MF_01698"/>
    </source>
</evidence>
<dbReference type="NCBIfam" id="TIGR03448">
    <property type="entry name" value="mycothiol_MshD"/>
    <property type="match status" value="1"/>
</dbReference>
<organism evidence="6 7">
    <name type="scientific">Motilibacter peucedani</name>
    <dbReference type="NCBI Taxonomy" id="598650"/>
    <lineage>
        <taxon>Bacteria</taxon>
        <taxon>Bacillati</taxon>
        <taxon>Actinomycetota</taxon>
        <taxon>Actinomycetes</taxon>
        <taxon>Motilibacterales</taxon>
        <taxon>Motilibacteraceae</taxon>
        <taxon>Motilibacter</taxon>
    </lineage>
</organism>
<dbReference type="InterPro" id="IPR016181">
    <property type="entry name" value="Acyl_CoA_acyltransferase"/>
</dbReference>
<dbReference type="AlphaFoldDB" id="A0A420XT76"/>
<dbReference type="EC" id="2.3.1.189" evidence="4"/>
<feature type="binding site" evidence="4">
    <location>
        <position position="187"/>
    </location>
    <ligand>
        <name>1D-myo-inositol 2-(L-cysteinylamino)-2-deoxy-alpha-D-glucopyranoside</name>
        <dbReference type="ChEBI" id="CHEBI:58887"/>
    </ligand>
</feature>
<dbReference type="InterPro" id="IPR017813">
    <property type="entry name" value="Mycothiol_AcTrfase"/>
</dbReference>
<dbReference type="PROSITE" id="PS51186">
    <property type="entry name" value="GNAT"/>
    <property type="match status" value="2"/>
</dbReference>
<dbReference type="GO" id="GO:0035447">
    <property type="term" value="F:mycothiol synthase activity"/>
    <property type="evidence" value="ECO:0007669"/>
    <property type="project" value="UniProtKB-UniRule"/>
</dbReference>
<dbReference type="PANTHER" id="PTHR43877:SF2">
    <property type="entry name" value="AMINOALKYLPHOSPHONATE N-ACETYLTRANSFERASE-RELATED"/>
    <property type="match status" value="1"/>
</dbReference>
<dbReference type="Proteomes" id="UP000281955">
    <property type="component" value="Unassembled WGS sequence"/>
</dbReference>
<reference evidence="6 7" key="1">
    <citation type="submission" date="2018-10" db="EMBL/GenBank/DDBJ databases">
        <title>Genomic Encyclopedia of Archaeal and Bacterial Type Strains, Phase II (KMG-II): from individual species to whole genera.</title>
        <authorList>
            <person name="Goeker M."/>
        </authorList>
    </citation>
    <scope>NUCLEOTIDE SEQUENCE [LARGE SCALE GENOMIC DNA]</scope>
    <source>
        <strain evidence="6 7">RP-AC37</strain>
    </source>
</reference>
<dbReference type="CDD" id="cd04301">
    <property type="entry name" value="NAT_SF"/>
    <property type="match status" value="2"/>
</dbReference>
<evidence type="ECO:0000256" key="2">
    <source>
        <dbReference type="ARBA" id="ARBA00022737"/>
    </source>
</evidence>
<dbReference type="InParanoid" id="A0A420XT76"/>
<dbReference type="PIRSF" id="PIRSF021524">
    <property type="entry name" value="MSH_acetyltransferase"/>
    <property type="match status" value="1"/>
</dbReference>
<comment type="caution">
    <text evidence="4">Lacks conserved residue(s) required for the propagation of feature annotation.</text>
</comment>
<evidence type="ECO:0000313" key="6">
    <source>
        <dbReference type="EMBL" id="RKS80014.1"/>
    </source>
</evidence>
<protein>
    <recommendedName>
        <fullName evidence="4">Mycothiol acetyltransferase</fullName>
        <shortName evidence="4">MSH acetyltransferase</shortName>
        <ecNumber evidence="4">2.3.1.189</ecNumber>
    </recommendedName>
    <alternativeName>
        <fullName evidence="4">Mycothiol synthase</fullName>
    </alternativeName>
</protein>
<comment type="catalytic activity">
    <reaction evidence="4">
        <text>1D-myo-inositol 2-(L-cysteinylamino)-2-deoxy-alpha-D-glucopyranoside + acetyl-CoA = mycothiol + CoA + H(+)</text>
        <dbReference type="Rhea" id="RHEA:26172"/>
        <dbReference type="ChEBI" id="CHEBI:15378"/>
        <dbReference type="ChEBI" id="CHEBI:16768"/>
        <dbReference type="ChEBI" id="CHEBI:57287"/>
        <dbReference type="ChEBI" id="CHEBI:57288"/>
        <dbReference type="ChEBI" id="CHEBI:58887"/>
        <dbReference type="EC" id="2.3.1.189"/>
    </reaction>
</comment>
<dbReference type="PANTHER" id="PTHR43877">
    <property type="entry name" value="AMINOALKYLPHOSPHONATE N-ACETYLTRANSFERASE-RELATED-RELATED"/>
    <property type="match status" value="1"/>
</dbReference>
<comment type="subunit">
    <text evidence="4">Monomer.</text>
</comment>
<evidence type="ECO:0000256" key="3">
    <source>
        <dbReference type="ARBA" id="ARBA00023315"/>
    </source>
</evidence>
<keyword evidence="3 4" id="KW-0012">Acyltransferase</keyword>
<gene>
    <name evidence="4" type="primary">mshD</name>
    <name evidence="6" type="ORF">CLV35_0432</name>
</gene>
<dbReference type="InterPro" id="IPR050832">
    <property type="entry name" value="Bact_Acetyltransf"/>
</dbReference>
<feature type="binding site" evidence="4">
    <location>
        <begin position="86"/>
        <end position="88"/>
    </location>
    <ligand>
        <name>acetyl-CoA</name>
        <dbReference type="ChEBI" id="CHEBI:57288"/>
        <label>1</label>
    </ligand>
</feature>
<dbReference type="InterPro" id="IPR000182">
    <property type="entry name" value="GNAT_dom"/>
</dbReference>
<feature type="binding site" evidence="4">
    <location>
        <position position="226"/>
    </location>
    <ligand>
        <name>1D-myo-inositol 2-(L-cysteinylamino)-2-deoxy-alpha-D-glucopyranoside</name>
        <dbReference type="ChEBI" id="CHEBI:58887"/>
    </ligand>
</feature>
<evidence type="ECO:0000256" key="1">
    <source>
        <dbReference type="ARBA" id="ARBA00022679"/>
    </source>
</evidence>
<comment type="caution">
    <text evidence="6">The sequence shown here is derived from an EMBL/GenBank/DDBJ whole genome shotgun (WGS) entry which is preliminary data.</text>
</comment>
<proteinExistence type="inferred from homology"/>
<feature type="binding site" evidence="4">
    <location>
        <begin position="296"/>
        <end position="301"/>
    </location>
    <ligand>
        <name>acetyl-CoA</name>
        <dbReference type="ChEBI" id="CHEBI:57288"/>
        <label>2</label>
    </ligand>
</feature>
<dbReference type="EMBL" id="RBWV01000009">
    <property type="protein sequence ID" value="RKS80014.1"/>
    <property type="molecule type" value="Genomic_DNA"/>
</dbReference>
<sequence length="328" mass="35258">MDRPYSPAHLETVERLSEPEVDAVTWTLEAATEADGVRPLSEHVELHLRDGGERPARHVLAWHGDTLAGYAHLDTTDAVAGPSAELVVHPAARRAGVGTALLRTLLGEAAPASLRVWAHGSLPGADALATSVGMARVRELLQMRRALPYGGAVPPLPVDVDVRAFDPDRDAEEWVRVNAEAFADHPEQGRLTLLDLGIRMREPWFDPAGFLVAERDGAMVGFAWTKVHGGAEQPRLTLVGAAPVDHPHPPLGELYVLGVAPSARVSGLGRALTVRALRHLGERGLRHAMLYADADNVPAVRLYTSLGFTRHSSDTMWQGAAAWQAPGS</sequence>
<feature type="binding site" evidence="4">
    <location>
        <position position="253"/>
    </location>
    <ligand>
        <name>1D-myo-inositol 2-(L-cysteinylamino)-2-deoxy-alpha-D-glucopyranoside</name>
        <dbReference type="ChEBI" id="CHEBI:58887"/>
    </ligand>
</feature>
<feature type="binding site" evidence="4">
    <location>
        <position position="42"/>
    </location>
    <ligand>
        <name>1D-myo-inositol 2-(L-cysteinylamino)-2-deoxy-alpha-D-glucopyranoside</name>
        <dbReference type="ChEBI" id="CHEBI:58887"/>
    </ligand>
</feature>
<feature type="domain" description="N-acetyltransferase" evidence="5">
    <location>
        <begin position="160"/>
        <end position="326"/>
    </location>
</feature>
<dbReference type="Gene3D" id="3.40.630.30">
    <property type="match status" value="1"/>
</dbReference>
<dbReference type="HAMAP" id="MF_01698">
    <property type="entry name" value="MshD"/>
    <property type="match status" value="1"/>
</dbReference>
<dbReference type="RefSeq" id="WP_231121365.1">
    <property type="nucleotide sequence ID" value="NZ_RBWV01000009.1"/>
</dbReference>
<feature type="binding site" evidence="4">
    <location>
        <position position="291"/>
    </location>
    <ligand>
        <name>1D-myo-inositol 2-(L-cysteinylamino)-2-deoxy-alpha-D-glucopyranoside</name>
        <dbReference type="ChEBI" id="CHEBI:58887"/>
    </ligand>
</feature>
<dbReference type="SUPFAM" id="SSF55729">
    <property type="entry name" value="Acyl-CoA N-acyltransferases (Nat)"/>
    <property type="match status" value="1"/>
</dbReference>
<dbReference type="GO" id="GO:0010125">
    <property type="term" value="P:mycothiol biosynthetic process"/>
    <property type="evidence" value="ECO:0007669"/>
    <property type="project" value="UniProtKB-UniRule"/>
</dbReference>
<comment type="function">
    <text evidence="4">Catalyzes the transfer of acetyl from acetyl-CoA to desacetylmycothiol (Cys-GlcN-Ins) to form mycothiol.</text>
</comment>
<accession>A0A420XT76</accession>